<dbReference type="AlphaFoldDB" id="A0A841HK34"/>
<keyword evidence="1 3" id="KW-0378">Hydrolase</keyword>
<evidence type="ECO:0000259" key="2">
    <source>
        <dbReference type="Pfam" id="PF00561"/>
    </source>
</evidence>
<dbReference type="PRINTS" id="PR00111">
    <property type="entry name" value="ABHYDROLASE"/>
</dbReference>
<gene>
    <name evidence="3" type="ORF">HNQ60_001370</name>
</gene>
<dbReference type="InterPro" id="IPR029058">
    <property type="entry name" value="AB_hydrolase_fold"/>
</dbReference>
<dbReference type="RefSeq" id="WP_184330288.1">
    <property type="nucleotide sequence ID" value="NZ_JACHHZ010000002.1"/>
</dbReference>
<reference evidence="3 4" key="1">
    <citation type="submission" date="2020-08" db="EMBL/GenBank/DDBJ databases">
        <title>Genomic Encyclopedia of Type Strains, Phase IV (KMG-IV): sequencing the most valuable type-strain genomes for metagenomic binning, comparative biology and taxonomic classification.</title>
        <authorList>
            <person name="Goeker M."/>
        </authorList>
    </citation>
    <scope>NUCLEOTIDE SEQUENCE [LARGE SCALE GENOMIC DNA]</scope>
    <source>
        <strain evidence="3 4">DSM 26723</strain>
    </source>
</reference>
<dbReference type="PRINTS" id="PR00412">
    <property type="entry name" value="EPOXHYDRLASE"/>
</dbReference>
<dbReference type="Gene3D" id="3.40.50.1820">
    <property type="entry name" value="alpha/beta hydrolase"/>
    <property type="match status" value="1"/>
</dbReference>
<keyword evidence="4" id="KW-1185">Reference proteome</keyword>
<protein>
    <submittedName>
        <fullName evidence="3">Haloacetate dehalogenase</fullName>
        <ecNumber evidence="3">3.8.1.3</ecNumber>
    </submittedName>
</protein>
<organism evidence="3 4">
    <name type="scientific">Povalibacter uvarum</name>
    <dbReference type="NCBI Taxonomy" id="732238"/>
    <lineage>
        <taxon>Bacteria</taxon>
        <taxon>Pseudomonadati</taxon>
        <taxon>Pseudomonadota</taxon>
        <taxon>Gammaproteobacteria</taxon>
        <taxon>Steroidobacterales</taxon>
        <taxon>Steroidobacteraceae</taxon>
        <taxon>Povalibacter</taxon>
    </lineage>
</organism>
<evidence type="ECO:0000313" key="4">
    <source>
        <dbReference type="Proteomes" id="UP000588068"/>
    </source>
</evidence>
<dbReference type="InterPro" id="IPR000073">
    <property type="entry name" value="AB_hydrolase_1"/>
</dbReference>
<dbReference type="EMBL" id="JACHHZ010000002">
    <property type="protein sequence ID" value="MBB6092492.1"/>
    <property type="molecule type" value="Genomic_DNA"/>
</dbReference>
<dbReference type="Proteomes" id="UP000588068">
    <property type="component" value="Unassembled WGS sequence"/>
</dbReference>
<evidence type="ECO:0000313" key="3">
    <source>
        <dbReference type="EMBL" id="MBB6092492.1"/>
    </source>
</evidence>
<name>A0A841HK34_9GAMM</name>
<dbReference type="EC" id="3.8.1.3" evidence="3"/>
<evidence type="ECO:0000256" key="1">
    <source>
        <dbReference type="ARBA" id="ARBA00022801"/>
    </source>
</evidence>
<feature type="domain" description="AB hydrolase-1" evidence="2">
    <location>
        <begin position="36"/>
        <end position="280"/>
    </location>
</feature>
<dbReference type="PANTHER" id="PTHR43329">
    <property type="entry name" value="EPOXIDE HYDROLASE"/>
    <property type="match status" value="1"/>
</dbReference>
<accession>A0A841HK34</accession>
<comment type="caution">
    <text evidence="3">The sequence shown here is derived from an EMBL/GenBank/DDBJ whole genome shotgun (WGS) entry which is preliminary data.</text>
</comment>
<dbReference type="InterPro" id="IPR000639">
    <property type="entry name" value="Epox_hydrolase-like"/>
</dbReference>
<dbReference type="SUPFAM" id="SSF53474">
    <property type="entry name" value="alpha/beta-Hydrolases"/>
    <property type="match status" value="1"/>
</dbReference>
<sequence>MATPTGASLRFFPGFKPLHIDTGEVHINGVVGGSGPPLLLLHGWPQTLLIWHRLAPLLAEHFTVVATDLRGYGDSGNPADGVNHEGHSKRAMARDQVAVMKALGYERFAIVGHDRGGRVSHRLALDHPEAVNRVAVLDIVPTHTVYSTVTRALGLAYFHWFLLPQPAPMPETLLGNNLEFFLRSGPFRGLIPGVIPEEVFAEYLRCGNDPATLHAMCEDYRAAATIDLEHDQADLNRRIECPLLVLWGAQGAMHALYDVLATWQPRATQVSGKALPCGHWMPEQCPQVLYEELMGFLR</sequence>
<dbReference type="GO" id="GO:0018785">
    <property type="term" value="F:haloacetate dehalogenase activity"/>
    <property type="evidence" value="ECO:0007669"/>
    <property type="project" value="UniProtKB-EC"/>
</dbReference>
<dbReference type="Pfam" id="PF00561">
    <property type="entry name" value="Abhydrolase_1"/>
    <property type="match status" value="1"/>
</dbReference>
<proteinExistence type="predicted"/>